<dbReference type="PANTHER" id="PTHR33735">
    <property type="entry name" value="EXPRESSED PROTEIN"/>
    <property type="match status" value="1"/>
</dbReference>
<proteinExistence type="predicted"/>
<reference evidence="1" key="2">
    <citation type="submission" date="2023-05" db="EMBL/GenBank/DDBJ databases">
        <authorList>
            <person name="Schelkunov M.I."/>
        </authorList>
    </citation>
    <scope>NUCLEOTIDE SEQUENCE</scope>
    <source>
        <strain evidence="1">Hsosn_3</strain>
        <tissue evidence="1">Leaf</tissue>
    </source>
</reference>
<protein>
    <submittedName>
        <fullName evidence="1">Chemoreceptor</fullName>
    </submittedName>
</protein>
<dbReference type="AlphaFoldDB" id="A0AAD8H2E5"/>
<sequence>MPSTNTCKLGNWVTILLYRYRASSSSSNHSTSYPGLKHAMQMCRQGGDGSILQPRQGFSGFSSVVFTKHEMDMLKRENNKVEVQSAAPASPRHHISAWLKWFVGSIFSLLLPFLKQKWDNILLLEGKLEKAAEEVEYVAEVVEKVAITTEKVSEEVANNLPGNGKLKEAALIVEHLSSVAASDAQLAENIIHKANDLKEDVEELEKMVKPVVDRIGHVKHVD</sequence>
<gene>
    <name evidence="1" type="ORF">POM88_043685</name>
</gene>
<dbReference type="EMBL" id="JAUIZM010000010">
    <property type="protein sequence ID" value="KAK1359211.1"/>
    <property type="molecule type" value="Genomic_DNA"/>
</dbReference>
<accession>A0AAD8H2E5</accession>
<organism evidence="1 2">
    <name type="scientific">Heracleum sosnowskyi</name>
    <dbReference type="NCBI Taxonomy" id="360622"/>
    <lineage>
        <taxon>Eukaryota</taxon>
        <taxon>Viridiplantae</taxon>
        <taxon>Streptophyta</taxon>
        <taxon>Embryophyta</taxon>
        <taxon>Tracheophyta</taxon>
        <taxon>Spermatophyta</taxon>
        <taxon>Magnoliopsida</taxon>
        <taxon>eudicotyledons</taxon>
        <taxon>Gunneridae</taxon>
        <taxon>Pentapetalae</taxon>
        <taxon>asterids</taxon>
        <taxon>campanulids</taxon>
        <taxon>Apiales</taxon>
        <taxon>Apiaceae</taxon>
        <taxon>Apioideae</taxon>
        <taxon>apioid superclade</taxon>
        <taxon>Tordylieae</taxon>
        <taxon>Tordyliinae</taxon>
        <taxon>Heracleum</taxon>
    </lineage>
</organism>
<reference evidence="1" key="1">
    <citation type="submission" date="2023-02" db="EMBL/GenBank/DDBJ databases">
        <title>Genome of toxic invasive species Heracleum sosnowskyi carries increased number of genes despite the absence of recent whole-genome duplications.</title>
        <authorList>
            <person name="Schelkunov M."/>
            <person name="Shtratnikova V."/>
            <person name="Makarenko M."/>
            <person name="Klepikova A."/>
            <person name="Omelchenko D."/>
            <person name="Novikova G."/>
            <person name="Obukhova E."/>
            <person name="Bogdanov V."/>
            <person name="Penin A."/>
            <person name="Logacheva M."/>
        </authorList>
    </citation>
    <scope>NUCLEOTIDE SEQUENCE</scope>
    <source>
        <strain evidence="1">Hsosn_3</strain>
        <tissue evidence="1">Leaf</tissue>
    </source>
</reference>
<dbReference type="Proteomes" id="UP001237642">
    <property type="component" value="Unassembled WGS sequence"/>
</dbReference>
<name>A0AAD8H2E5_9APIA</name>
<keyword evidence="2" id="KW-1185">Reference proteome</keyword>
<comment type="caution">
    <text evidence="1">The sequence shown here is derived from an EMBL/GenBank/DDBJ whole genome shotgun (WGS) entry which is preliminary data.</text>
</comment>
<dbReference type="PANTHER" id="PTHR33735:SF10">
    <property type="entry name" value="EXPRESSED PROTEIN"/>
    <property type="match status" value="1"/>
</dbReference>
<evidence type="ECO:0000313" key="2">
    <source>
        <dbReference type="Proteomes" id="UP001237642"/>
    </source>
</evidence>
<evidence type="ECO:0000313" key="1">
    <source>
        <dbReference type="EMBL" id="KAK1359211.1"/>
    </source>
</evidence>